<gene>
    <name evidence="4" type="ORF">DFP85_10168</name>
</gene>
<dbReference type="Gene3D" id="3.40.50.11190">
    <property type="match status" value="1"/>
</dbReference>
<dbReference type="Pfam" id="PF04101">
    <property type="entry name" value="Glyco_tran_28_C"/>
    <property type="match status" value="1"/>
</dbReference>
<feature type="active site" description="Proton acceptor" evidence="1">
    <location>
        <position position="17"/>
    </location>
</feature>
<keyword evidence="4" id="KW-0378">Hydrolase</keyword>
<dbReference type="GO" id="GO:0016758">
    <property type="term" value="F:hexosyltransferase activity"/>
    <property type="evidence" value="ECO:0007669"/>
    <property type="project" value="InterPro"/>
</dbReference>
<name>A0A4R6ZWG9_9GAMM</name>
<feature type="binding site" evidence="2">
    <location>
        <position position="284"/>
    </location>
    <ligand>
        <name>substrate</name>
    </ligand>
</feature>
<accession>A0A4R6ZWG9</accession>
<dbReference type="Gene3D" id="3.40.50.2000">
    <property type="entry name" value="Glycogen Phosphorylase B"/>
    <property type="match status" value="1"/>
</dbReference>
<evidence type="ECO:0000256" key="1">
    <source>
        <dbReference type="PIRSR" id="PIRSR620023-1"/>
    </source>
</evidence>
<dbReference type="NCBIfam" id="TIGR03590">
    <property type="entry name" value="PseG"/>
    <property type="match status" value="1"/>
</dbReference>
<sequence length="369" mass="40079">MLVVFRADASLEIGTGHIMRCLTLAEALTAQDAACHFLCREHVGHLCDAIEARGFTVHRLPRMSQGGSATDTDDASLDHAHWLGTTWEQDAEACGRLMAQLAPDWLVVDHYALDSRWESTVLPKQTRLLVIDDLADRPHRADLLLDQNLGRAAEDYAGLLPAECRVMAGPRFALLRPEFEALRERSLARRRRQPGLKRLLITLGGVDKDNATGQVLDTLKACDLPDDLGITVVMGATAPWLDDVEASASRLPWTTEVVVNISDMARRMAEADLAIGAAGSTSWERCCLGLPTLMLVLAENQRAIARALDKAGAARCLGVPSELDDLPRHLATLQAPDTLQVMSRAAALLSAGEGVNTLCHAMYQEDALA</sequence>
<protein>
    <submittedName>
        <fullName evidence="4">UDP-2,4-diacetamido-2,4, 6-trideoxy-beta-L-altropyranose hydrolase</fullName>
    </submittedName>
</protein>
<comment type="caution">
    <text evidence="4">The sequence shown here is derived from an EMBL/GenBank/DDBJ whole genome shotgun (WGS) entry which is preliminary data.</text>
</comment>
<evidence type="ECO:0000256" key="2">
    <source>
        <dbReference type="PIRSR" id="PIRSR620023-2"/>
    </source>
</evidence>
<dbReference type="GO" id="GO:0016787">
    <property type="term" value="F:hydrolase activity"/>
    <property type="evidence" value="ECO:0007669"/>
    <property type="project" value="UniProtKB-KW"/>
</dbReference>
<dbReference type="RefSeq" id="WP_133633832.1">
    <property type="nucleotide sequence ID" value="NZ_SNZJ01000001.1"/>
</dbReference>
<dbReference type="InterPro" id="IPR020023">
    <property type="entry name" value="PseG"/>
</dbReference>
<reference evidence="4 5" key="1">
    <citation type="submission" date="2019-03" db="EMBL/GenBank/DDBJ databases">
        <title>Genomic Encyclopedia of Type Strains, Phase III (KMG-III): the genomes of soil and plant-associated and newly described type strains.</title>
        <authorList>
            <person name="Whitman W."/>
        </authorList>
    </citation>
    <scope>NUCLEOTIDE SEQUENCE [LARGE SCALE GENOMIC DNA]</scope>
    <source>
        <strain evidence="4 5">CECT 5797</strain>
    </source>
</reference>
<dbReference type="PANTHER" id="PTHR21015">
    <property type="entry name" value="UDP-N-ACETYLGLUCOSAMINE--N-ACETYLMURAMYL-(PENTAPEPTIDE) PYROPHOSPHORYL-UNDECAPRENOL N-ACETYLGLUCOSAMINE TRANSFERASE 1"/>
    <property type="match status" value="1"/>
</dbReference>
<dbReference type="Proteomes" id="UP000295212">
    <property type="component" value="Unassembled WGS sequence"/>
</dbReference>
<proteinExistence type="predicted"/>
<dbReference type="InterPro" id="IPR007235">
    <property type="entry name" value="Glyco_trans_28_C"/>
</dbReference>
<dbReference type="SUPFAM" id="SSF53756">
    <property type="entry name" value="UDP-Glycosyltransferase/glycogen phosphorylase"/>
    <property type="match status" value="1"/>
</dbReference>
<feature type="binding site" evidence="2">
    <location>
        <position position="176"/>
    </location>
    <ligand>
        <name>substrate</name>
    </ligand>
</feature>
<organism evidence="4 5">
    <name type="scientific">Halomonas ventosae</name>
    <dbReference type="NCBI Taxonomy" id="229007"/>
    <lineage>
        <taxon>Bacteria</taxon>
        <taxon>Pseudomonadati</taxon>
        <taxon>Pseudomonadota</taxon>
        <taxon>Gammaproteobacteria</taxon>
        <taxon>Oceanospirillales</taxon>
        <taxon>Halomonadaceae</taxon>
        <taxon>Halomonas</taxon>
    </lineage>
</organism>
<dbReference type="EMBL" id="SNZJ01000001">
    <property type="protein sequence ID" value="TDR57253.1"/>
    <property type="molecule type" value="Genomic_DNA"/>
</dbReference>
<evidence type="ECO:0000313" key="4">
    <source>
        <dbReference type="EMBL" id="TDR57253.1"/>
    </source>
</evidence>
<evidence type="ECO:0000313" key="5">
    <source>
        <dbReference type="Proteomes" id="UP000295212"/>
    </source>
</evidence>
<dbReference type="OrthoDB" id="9788924at2"/>
<dbReference type="AlphaFoldDB" id="A0A4R6ZWG9"/>
<evidence type="ECO:0000259" key="3">
    <source>
        <dbReference type="Pfam" id="PF04101"/>
    </source>
</evidence>
<dbReference type="PANTHER" id="PTHR21015:SF22">
    <property type="entry name" value="GLYCOSYLTRANSFERASE"/>
    <property type="match status" value="1"/>
</dbReference>
<feature type="domain" description="Glycosyl transferase family 28 C-terminal" evidence="3">
    <location>
        <begin position="258"/>
        <end position="349"/>
    </location>
</feature>